<dbReference type="EMBL" id="JANEYG010000082">
    <property type="protein sequence ID" value="KAJ8914016.1"/>
    <property type="molecule type" value="Genomic_DNA"/>
</dbReference>
<reference evidence="1 2" key="1">
    <citation type="journal article" date="2023" name="Insect Mol. Biol.">
        <title>Genome sequencing provides insights into the evolution of gene families encoding plant cell wall-degrading enzymes in longhorned beetles.</title>
        <authorList>
            <person name="Shin N.R."/>
            <person name="Okamura Y."/>
            <person name="Kirsch R."/>
            <person name="Pauchet Y."/>
        </authorList>
    </citation>
    <scope>NUCLEOTIDE SEQUENCE [LARGE SCALE GENOMIC DNA]</scope>
    <source>
        <strain evidence="1">EAD_L_NR</strain>
    </source>
</reference>
<accession>A0AAV8VJE2</accession>
<evidence type="ECO:0000313" key="1">
    <source>
        <dbReference type="EMBL" id="KAJ8914016.1"/>
    </source>
</evidence>
<dbReference type="Proteomes" id="UP001159042">
    <property type="component" value="Unassembled WGS sequence"/>
</dbReference>
<organism evidence="1 2">
    <name type="scientific">Exocentrus adspersus</name>
    <dbReference type="NCBI Taxonomy" id="1586481"/>
    <lineage>
        <taxon>Eukaryota</taxon>
        <taxon>Metazoa</taxon>
        <taxon>Ecdysozoa</taxon>
        <taxon>Arthropoda</taxon>
        <taxon>Hexapoda</taxon>
        <taxon>Insecta</taxon>
        <taxon>Pterygota</taxon>
        <taxon>Neoptera</taxon>
        <taxon>Endopterygota</taxon>
        <taxon>Coleoptera</taxon>
        <taxon>Polyphaga</taxon>
        <taxon>Cucujiformia</taxon>
        <taxon>Chrysomeloidea</taxon>
        <taxon>Cerambycidae</taxon>
        <taxon>Lamiinae</taxon>
        <taxon>Acanthocinini</taxon>
        <taxon>Exocentrus</taxon>
    </lineage>
</organism>
<protein>
    <submittedName>
        <fullName evidence="1">Uncharacterized protein</fullName>
    </submittedName>
</protein>
<gene>
    <name evidence="1" type="ORF">NQ315_012039</name>
</gene>
<sequence>MQAIEPNTVANLKSGFRKCGIVPINVDELLQRLPRGCNQEAIENSFIANLDNRRQEVTKPLKTRQRMNIIAGKSISAEDVFGNEEVENNIETPRNSTNKDDILCDDSSGDDVETEMKEANDEADFVNVCNELASGMKSKEDLLQLQPIVHQVGRYVAFTYEGEIFAGQIVDFNDREVTISAMQKSLKCWKWPAKANIMSYLWEDMKGGLDAPKQISKRGLYAIPQLAAFWEK</sequence>
<dbReference type="AlphaFoldDB" id="A0AAV8VJE2"/>
<keyword evidence="2" id="KW-1185">Reference proteome</keyword>
<comment type="caution">
    <text evidence="1">The sequence shown here is derived from an EMBL/GenBank/DDBJ whole genome shotgun (WGS) entry which is preliminary data.</text>
</comment>
<proteinExistence type="predicted"/>
<name>A0AAV8VJE2_9CUCU</name>
<evidence type="ECO:0000313" key="2">
    <source>
        <dbReference type="Proteomes" id="UP001159042"/>
    </source>
</evidence>